<sequence>MRLNNLIPTFLLSLPLFCSPVDARRRHKGTSLAQHEREVFTQRQYRPQNLSSRDLIDICINLDAVVDGNPLLEGELTHDLDIFLDTYVDLDLLGLRTLVEAELRTFCSSTLNHPANQFQLTRTVLAPLRILARALCNGVCGYFPHGCGGRPSALPRSVKKRVNQEITFADAQAYCGDKSVCGVPGGSEHAFECLDTKSNPESCGGCLYAHPWSQTNAFVAGTDCSTVSSPQAGSHRCENGYIRGPGGCVPSSRIVPRMAFGGPGAASSPSSRSTSANDIIADLTPLANAGVNLGPGLNNAVTGLSEGLGLGKVIYSGELVNGKREEDCDGSGSSGSVTSKPPSPSSSAPPAPSCPTPSSGSGSGSSSCPSGSQSGTSSSSGSGSASGSDIIADLSPLAKAGVNLGPGLNSAVTGLSAGLGLGKVIYPGQLVSGKREEDCDGDGSSGSTIPATSPSPTPTQPAPPSKSEEPCPDDSGSASSTGDGSGNDIVADLSPLAKAGVNLGPGLNSAVTGLSEGLGLGKVIYPGKLVNDKREEDCDCEDGDGSSTPPPPTQPTRPPTPSSTSTSLPPHGSGSGSSSACPSGSGTASSSSGSSSSSGNDIVADLSPLTKANVNLGSGLNSAVTGTAGGLGLGEVIYPGELVNEKREEAKSSSGSGSSSSSGIVTDLSPLTKVGVDLGPGLDSAVTGLAGGLGFGKVIYSGGLVNA</sequence>
<feature type="compositionally biased region" description="Pro residues" evidence="1">
    <location>
        <begin position="548"/>
        <end position="561"/>
    </location>
</feature>
<feature type="chain" id="PRO_5041405379" description="Protein CPL1-like domain-containing protein" evidence="2">
    <location>
        <begin position="24"/>
        <end position="707"/>
    </location>
</feature>
<keyword evidence="5" id="KW-1185">Reference proteome</keyword>
<feature type="region of interest" description="Disordered" evidence="1">
    <location>
        <begin position="534"/>
        <end position="600"/>
    </location>
</feature>
<feature type="region of interest" description="Disordered" evidence="1">
    <location>
        <begin position="324"/>
        <end position="387"/>
    </location>
</feature>
<name>A0AA38P6E0_9AGAR</name>
<proteinExistence type="predicted"/>
<dbReference type="InterPro" id="IPR048661">
    <property type="entry name" value="CPL1-like"/>
</dbReference>
<feature type="compositionally biased region" description="Low complexity" evidence="1">
    <location>
        <begin position="562"/>
        <end position="599"/>
    </location>
</feature>
<comment type="caution">
    <text evidence="4">The sequence shown here is derived from an EMBL/GenBank/DDBJ whole genome shotgun (WGS) entry which is preliminary data.</text>
</comment>
<accession>A0AA38P6E0</accession>
<evidence type="ECO:0000256" key="1">
    <source>
        <dbReference type="SAM" id="MobiDB-lite"/>
    </source>
</evidence>
<evidence type="ECO:0000259" key="3">
    <source>
        <dbReference type="Pfam" id="PF21671"/>
    </source>
</evidence>
<feature type="compositionally biased region" description="Pro residues" evidence="1">
    <location>
        <begin position="453"/>
        <end position="464"/>
    </location>
</feature>
<dbReference type="AlphaFoldDB" id="A0AA38P6E0"/>
<dbReference type="Pfam" id="PF21671">
    <property type="entry name" value="CPL1-like"/>
    <property type="match status" value="1"/>
</dbReference>
<evidence type="ECO:0000313" key="5">
    <source>
        <dbReference type="Proteomes" id="UP001163846"/>
    </source>
</evidence>
<feature type="region of interest" description="Disordered" evidence="1">
    <location>
        <begin position="433"/>
        <end position="519"/>
    </location>
</feature>
<feature type="region of interest" description="Disordered" evidence="1">
    <location>
        <begin position="644"/>
        <end position="664"/>
    </location>
</feature>
<protein>
    <recommendedName>
        <fullName evidence="3">Protein CPL1-like domain-containing protein</fullName>
    </recommendedName>
</protein>
<gene>
    <name evidence="4" type="ORF">F5878DRAFT_643091</name>
</gene>
<dbReference type="EMBL" id="MU806276">
    <property type="protein sequence ID" value="KAJ3837026.1"/>
    <property type="molecule type" value="Genomic_DNA"/>
</dbReference>
<feature type="signal peptide" evidence="2">
    <location>
        <begin position="1"/>
        <end position="23"/>
    </location>
</feature>
<evidence type="ECO:0000256" key="2">
    <source>
        <dbReference type="SAM" id="SignalP"/>
    </source>
</evidence>
<feature type="compositionally biased region" description="Low complexity" evidence="1">
    <location>
        <begin position="356"/>
        <end position="387"/>
    </location>
</feature>
<feature type="compositionally biased region" description="Low complexity" evidence="1">
    <location>
        <begin position="473"/>
        <end position="488"/>
    </location>
</feature>
<keyword evidence="2" id="KW-0732">Signal</keyword>
<feature type="compositionally biased region" description="Pro residues" evidence="1">
    <location>
        <begin position="341"/>
        <end position="355"/>
    </location>
</feature>
<evidence type="ECO:0000313" key="4">
    <source>
        <dbReference type="EMBL" id="KAJ3837026.1"/>
    </source>
</evidence>
<reference evidence="4" key="1">
    <citation type="submission" date="2022-08" db="EMBL/GenBank/DDBJ databases">
        <authorList>
            <consortium name="DOE Joint Genome Institute"/>
            <person name="Min B."/>
            <person name="Riley R."/>
            <person name="Sierra-Patev S."/>
            <person name="Naranjo-Ortiz M."/>
            <person name="Looney B."/>
            <person name="Konkel Z."/>
            <person name="Slot J.C."/>
            <person name="Sakamoto Y."/>
            <person name="Steenwyk J.L."/>
            <person name="Rokas A."/>
            <person name="Carro J."/>
            <person name="Camarero S."/>
            <person name="Ferreira P."/>
            <person name="Molpeceres G."/>
            <person name="Ruiz-Duenas F.J."/>
            <person name="Serrano A."/>
            <person name="Henrissat B."/>
            <person name="Drula E."/>
            <person name="Hughes K.W."/>
            <person name="Mata J.L."/>
            <person name="Ishikawa N.K."/>
            <person name="Vargas-Isla R."/>
            <person name="Ushijima S."/>
            <person name="Smith C.A."/>
            <person name="Ahrendt S."/>
            <person name="Andreopoulos W."/>
            <person name="He G."/>
            <person name="Labutti K."/>
            <person name="Lipzen A."/>
            <person name="Ng V."/>
            <person name="Sandor L."/>
            <person name="Barry K."/>
            <person name="Martinez A.T."/>
            <person name="Xiao Y."/>
            <person name="Gibbons J.G."/>
            <person name="Terashima K."/>
            <person name="Hibbett D.S."/>
            <person name="Grigoriev I.V."/>
        </authorList>
    </citation>
    <scope>NUCLEOTIDE SEQUENCE</scope>
    <source>
        <strain evidence="4">TFB9207</strain>
    </source>
</reference>
<organism evidence="4 5">
    <name type="scientific">Lentinula raphanica</name>
    <dbReference type="NCBI Taxonomy" id="153919"/>
    <lineage>
        <taxon>Eukaryota</taxon>
        <taxon>Fungi</taxon>
        <taxon>Dikarya</taxon>
        <taxon>Basidiomycota</taxon>
        <taxon>Agaricomycotina</taxon>
        <taxon>Agaricomycetes</taxon>
        <taxon>Agaricomycetidae</taxon>
        <taxon>Agaricales</taxon>
        <taxon>Marasmiineae</taxon>
        <taxon>Omphalotaceae</taxon>
        <taxon>Lentinula</taxon>
    </lineage>
</organism>
<feature type="domain" description="Protein CPL1-like" evidence="3">
    <location>
        <begin position="191"/>
        <end position="240"/>
    </location>
</feature>
<feature type="compositionally biased region" description="Low complexity" evidence="1">
    <location>
        <begin position="330"/>
        <end position="340"/>
    </location>
</feature>
<dbReference type="Proteomes" id="UP001163846">
    <property type="component" value="Unassembled WGS sequence"/>
</dbReference>
<feature type="compositionally biased region" description="Low complexity" evidence="1">
    <location>
        <begin position="652"/>
        <end position="663"/>
    </location>
</feature>